<sequence>MQGLGSASRAKKLSDGVEQKARIGFPLFTACPTHDNDKAWEIALVKLQGNKNLINSSRKRFLHMNPKPHRTSRKCKDMKFSKNSFTTAEIVDISSW</sequence>
<proteinExistence type="predicted"/>
<reference evidence="1" key="1">
    <citation type="submission" date="2019-03" db="EMBL/GenBank/DDBJ databases">
        <authorList>
            <person name="Mank J."/>
            <person name="Almeida P."/>
        </authorList>
    </citation>
    <scope>NUCLEOTIDE SEQUENCE</scope>
    <source>
        <strain evidence="1">78183</strain>
    </source>
</reference>
<evidence type="ECO:0000313" key="1">
    <source>
        <dbReference type="EMBL" id="VFU38228.1"/>
    </source>
</evidence>
<name>A0A6N2LRQ3_SALVM</name>
<organism evidence="1">
    <name type="scientific">Salix viminalis</name>
    <name type="common">Common osier</name>
    <name type="synonym">Basket willow</name>
    <dbReference type="NCBI Taxonomy" id="40686"/>
    <lineage>
        <taxon>Eukaryota</taxon>
        <taxon>Viridiplantae</taxon>
        <taxon>Streptophyta</taxon>
        <taxon>Embryophyta</taxon>
        <taxon>Tracheophyta</taxon>
        <taxon>Spermatophyta</taxon>
        <taxon>Magnoliopsida</taxon>
        <taxon>eudicotyledons</taxon>
        <taxon>Gunneridae</taxon>
        <taxon>Pentapetalae</taxon>
        <taxon>rosids</taxon>
        <taxon>fabids</taxon>
        <taxon>Malpighiales</taxon>
        <taxon>Salicaceae</taxon>
        <taxon>Saliceae</taxon>
        <taxon>Salix</taxon>
    </lineage>
</organism>
<protein>
    <submittedName>
        <fullName evidence="1">Uncharacterized protein</fullName>
    </submittedName>
</protein>
<dbReference type="EMBL" id="CAADRP010001369">
    <property type="protein sequence ID" value="VFU38228.1"/>
    <property type="molecule type" value="Genomic_DNA"/>
</dbReference>
<accession>A0A6N2LRQ3</accession>
<dbReference type="AlphaFoldDB" id="A0A6N2LRQ3"/>
<gene>
    <name evidence="1" type="ORF">SVIM_LOCUS207082</name>
</gene>